<dbReference type="InterPro" id="IPR025051">
    <property type="entry name" value="DUF3990"/>
</dbReference>
<sequence>MSAIGLKTTWRSDDLSALLVAIGFEQEVVDSFVARIKDREFVHHRGLRNVAFDLIDSGIHRWATDYYTPSGEPEDGVTKPKGSTGCGRDQGDGGQSGGQGGGRSGGQGGGRSGGQGGGRSGDKDGGSGGSSGGGDDSDNEEGGRTRTSAGQEEEKVITLYHGTTFGFAESIFYDGANLSEGRRNTDFSIDRAFYLGNNASLAQRWADQKASQSEDDPVPAYLVFTVNTRMLERYERKVFDEPDDKWKQFVYNNRKPVKRKPVIRKPVATDNVPVITIDFVIGPNWAECAEIVERKYPFRQYAALTPRAIEFLNLCPCKLCKWENGKWIEVDQRPG</sequence>
<evidence type="ECO:0000256" key="1">
    <source>
        <dbReference type="SAM" id="MobiDB-lite"/>
    </source>
</evidence>
<dbReference type="RefSeq" id="XP_004346635.1">
    <property type="nucleotide sequence ID" value="XM_004346585.1"/>
</dbReference>
<protein>
    <submittedName>
        <fullName evidence="2">Uncharacterized protein</fullName>
    </submittedName>
</protein>
<feature type="region of interest" description="Disordered" evidence="1">
    <location>
        <begin position="66"/>
        <end position="154"/>
    </location>
</feature>
<dbReference type="VEuPathDB" id="AmoebaDB:ACA1_231570"/>
<accession>L8H944</accession>
<proteinExistence type="predicted"/>
<feature type="compositionally biased region" description="Gly residues" evidence="1">
    <location>
        <begin position="92"/>
        <end position="119"/>
    </location>
</feature>
<dbReference type="Pfam" id="PF13151">
    <property type="entry name" value="DUF3990"/>
    <property type="match status" value="1"/>
</dbReference>
<evidence type="ECO:0000313" key="3">
    <source>
        <dbReference type="Proteomes" id="UP000011083"/>
    </source>
</evidence>
<evidence type="ECO:0000313" key="2">
    <source>
        <dbReference type="EMBL" id="ELR21690.1"/>
    </source>
</evidence>
<dbReference type="Gene3D" id="3.90.175.10">
    <property type="entry name" value="Diphtheria Toxin, domain 1"/>
    <property type="match status" value="1"/>
</dbReference>
<dbReference type="KEGG" id="acan:ACA1_231570"/>
<keyword evidence="3" id="KW-1185">Reference proteome</keyword>
<dbReference type="SUPFAM" id="SSF56399">
    <property type="entry name" value="ADP-ribosylation"/>
    <property type="match status" value="1"/>
</dbReference>
<gene>
    <name evidence="2" type="ORF">ACA1_231570</name>
</gene>
<name>L8H944_ACACF</name>
<dbReference type="GeneID" id="14922599"/>
<dbReference type="AlphaFoldDB" id="L8H944"/>
<dbReference type="EMBL" id="KB007901">
    <property type="protein sequence ID" value="ELR21690.1"/>
    <property type="molecule type" value="Genomic_DNA"/>
</dbReference>
<reference evidence="2 3" key="1">
    <citation type="journal article" date="2013" name="Genome Biol.">
        <title>Genome of Acanthamoeba castellanii highlights extensive lateral gene transfer and early evolution of tyrosine kinase signaling.</title>
        <authorList>
            <person name="Clarke M."/>
            <person name="Lohan A.J."/>
            <person name="Liu B."/>
            <person name="Lagkouvardos I."/>
            <person name="Roy S."/>
            <person name="Zafar N."/>
            <person name="Bertelli C."/>
            <person name="Schilde C."/>
            <person name="Kianianmomeni A."/>
            <person name="Burglin T.R."/>
            <person name="Frech C."/>
            <person name="Turcotte B."/>
            <person name="Kopec K.O."/>
            <person name="Synnott J.M."/>
            <person name="Choo C."/>
            <person name="Paponov I."/>
            <person name="Finkler A."/>
            <person name="Soon Heng Tan C."/>
            <person name="Hutchins A.P."/>
            <person name="Weinmeier T."/>
            <person name="Rattei T."/>
            <person name="Chu J.S."/>
            <person name="Gimenez G."/>
            <person name="Irimia M."/>
            <person name="Rigden D.J."/>
            <person name="Fitzpatrick D.A."/>
            <person name="Lorenzo-Morales J."/>
            <person name="Bateman A."/>
            <person name="Chiu C.H."/>
            <person name="Tang P."/>
            <person name="Hegemann P."/>
            <person name="Fromm H."/>
            <person name="Raoult D."/>
            <person name="Greub G."/>
            <person name="Miranda-Saavedra D."/>
            <person name="Chen N."/>
            <person name="Nash P."/>
            <person name="Ginger M.L."/>
            <person name="Horn M."/>
            <person name="Schaap P."/>
            <person name="Caler L."/>
            <person name="Loftus B."/>
        </authorList>
    </citation>
    <scope>NUCLEOTIDE SEQUENCE [LARGE SCALE GENOMIC DNA]</scope>
    <source>
        <strain evidence="2 3">Neff</strain>
    </source>
</reference>
<organism evidence="2 3">
    <name type="scientific">Acanthamoeba castellanii (strain ATCC 30010 / Neff)</name>
    <dbReference type="NCBI Taxonomy" id="1257118"/>
    <lineage>
        <taxon>Eukaryota</taxon>
        <taxon>Amoebozoa</taxon>
        <taxon>Discosea</taxon>
        <taxon>Longamoebia</taxon>
        <taxon>Centramoebida</taxon>
        <taxon>Acanthamoebidae</taxon>
        <taxon>Acanthamoeba</taxon>
    </lineage>
</organism>
<dbReference type="Proteomes" id="UP000011083">
    <property type="component" value="Unassembled WGS sequence"/>
</dbReference>